<dbReference type="Proteomes" id="UP000824120">
    <property type="component" value="Chromosome 2"/>
</dbReference>
<reference evidence="1 2" key="1">
    <citation type="submission" date="2020-09" db="EMBL/GenBank/DDBJ databases">
        <title>De no assembly of potato wild relative species, Solanum commersonii.</title>
        <authorList>
            <person name="Cho K."/>
        </authorList>
    </citation>
    <scope>NUCLEOTIDE SEQUENCE [LARGE SCALE GENOMIC DNA]</scope>
    <source>
        <strain evidence="1">LZ3.2</strain>
        <tissue evidence="1">Leaf</tissue>
    </source>
</reference>
<dbReference type="AlphaFoldDB" id="A0A9J6ARD3"/>
<evidence type="ECO:0000313" key="2">
    <source>
        <dbReference type="Proteomes" id="UP000824120"/>
    </source>
</evidence>
<keyword evidence="2" id="KW-1185">Reference proteome</keyword>
<dbReference type="EMBL" id="JACXVP010000002">
    <property type="protein sequence ID" value="KAG5627165.1"/>
    <property type="molecule type" value="Genomic_DNA"/>
</dbReference>
<name>A0A9J6ARD3_SOLCO</name>
<proteinExistence type="predicted"/>
<protein>
    <submittedName>
        <fullName evidence="1">Uncharacterized protein</fullName>
    </submittedName>
</protein>
<accession>A0A9J6ARD3</accession>
<evidence type="ECO:0000313" key="1">
    <source>
        <dbReference type="EMBL" id="KAG5627165.1"/>
    </source>
</evidence>
<sequence length="218" mass="25223">MPVRKPIWLSAYDRVSGKFLGDLGDTKGKHRMAWIQYAYAEKGGIRLRSLQHVVDASICQTMVEFSDLNVNAGQLHLEQIIGSWASYLEKNDQGGKEEVEHNIPWQGSGIQLRFDNRTKPEPYIILRTLTIPREEVDYKIYVKKSHLVPRRIDKAWWMANSNGKFSPSAWDILRTRKKQVEVRNKYGVRGLSFKINFFFPKASKGRIARDDNPSDNEN</sequence>
<gene>
    <name evidence="1" type="ORF">H5410_012383</name>
</gene>
<organism evidence="1 2">
    <name type="scientific">Solanum commersonii</name>
    <name type="common">Commerson's wild potato</name>
    <name type="synonym">Commerson's nightshade</name>
    <dbReference type="NCBI Taxonomy" id="4109"/>
    <lineage>
        <taxon>Eukaryota</taxon>
        <taxon>Viridiplantae</taxon>
        <taxon>Streptophyta</taxon>
        <taxon>Embryophyta</taxon>
        <taxon>Tracheophyta</taxon>
        <taxon>Spermatophyta</taxon>
        <taxon>Magnoliopsida</taxon>
        <taxon>eudicotyledons</taxon>
        <taxon>Gunneridae</taxon>
        <taxon>Pentapetalae</taxon>
        <taxon>asterids</taxon>
        <taxon>lamiids</taxon>
        <taxon>Solanales</taxon>
        <taxon>Solanaceae</taxon>
        <taxon>Solanoideae</taxon>
        <taxon>Solaneae</taxon>
        <taxon>Solanum</taxon>
    </lineage>
</organism>
<comment type="caution">
    <text evidence="1">The sequence shown here is derived from an EMBL/GenBank/DDBJ whole genome shotgun (WGS) entry which is preliminary data.</text>
</comment>